<evidence type="ECO:0000313" key="2">
    <source>
        <dbReference type="EMBL" id="CAD6272827.1"/>
    </source>
</evidence>
<dbReference type="Gene3D" id="3.60.10.10">
    <property type="entry name" value="Endonuclease/exonuclease/phosphatase"/>
    <property type="match status" value="1"/>
</dbReference>
<name>A0A811RS89_9POAL</name>
<dbReference type="Proteomes" id="UP000604825">
    <property type="component" value="Unassembled WGS sequence"/>
</dbReference>
<keyword evidence="1" id="KW-1133">Transmembrane helix</keyword>
<dbReference type="AlphaFoldDB" id="A0A811RS89"/>
<reference evidence="2" key="1">
    <citation type="submission" date="2020-10" db="EMBL/GenBank/DDBJ databases">
        <authorList>
            <person name="Han B."/>
            <person name="Lu T."/>
            <person name="Zhao Q."/>
            <person name="Huang X."/>
            <person name="Zhao Y."/>
        </authorList>
    </citation>
    <scope>NUCLEOTIDE SEQUENCE</scope>
</reference>
<gene>
    <name evidence="2" type="ORF">NCGR_LOCUS56097</name>
</gene>
<feature type="transmembrane region" description="Helical" evidence="1">
    <location>
        <begin position="21"/>
        <end position="43"/>
    </location>
</feature>
<accession>A0A811RS89</accession>
<evidence type="ECO:0008006" key="4">
    <source>
        <dbReference type="Google" id="ProtNLM"/>
    </source>
</evidence>
<dbReference type="SUPFAM" id="SSF56219">
    <property type="entry name" value="DNase I-like"/>
    <property type="match status" value="1"/>
</dbReference>
<dbReference type="OrthoDB" id="684996at2759"/>
<evidence type="ECO:0000313" key="3">
    <source>
        <dbReference type="Proteomes" id="UP000604825"/>
    </source>
</evidence>
<evidence type="ECO:0000256" key="1">
    <source>
        <dbReference type="SAM" id="Phobius"/>
    </source>
</evidence>
<keyword evidence="1" id="KW-0472">Membrane</keyword>
<organism evidence="2 3">
    <name type="scientific">Miscanthus lutarioriparius</name>
    <dbReference type="NCBI Taxonomy" id="422564"/>
    <lineage>
        <taxon>Eukaryota</taxon>
        <taxon>Viridiplantae</taxon>
        <taxon>Streptophyta</taxon>
        <taxon>Embryophyta</taxon>
        <taxon>Tracheophyta</taxon>
        <taxon>Spermatophyta</taxon>
        <taxon>Magnoliopsida</taxon>
        <taxon>Liliopsida</taxon>
        <taxon>Poales</taxon>
        <taxon>Poaceae</taxon>
        <taxon>PACMAD clade</taxon>
        <taxon>Panicoideae</taxon>
        <taxon>Andropogonodae</taxon>
        <taxon>Andropogoneae</taxon>
        <taxon>Saccharinae</taxon>
        <taxon>Miscanthus</taxon>
    </lineage>
</organism>
<dbReference type="EMBL" id="CAJGYO010000016">
    <property type="protein sequence ID" value="CAD6272827.1"/>
    <property type="molecule type" value="Genomic_DNA"/>
</dbReference>
<proteinExistence type="predicted"/>
<dbReference type="InterPro" id="IPR036691">
    <property type="entry name" value="Endo/exonu/phosph_ase_sf"/>
</dbReference>
<comment type="caution">
    <text evidence="2">The sequence shown here is derived from an EMBL/GenBank/DDBJ whole genome shotgun (WGS) entry which is preliminary data.</text>
</comment>
<keyword evidence="3" id="KW-1185">Reference proteome</keyword>
<dbReference type="PANTHER" id="PTHR33710">
    <property type="entry name" value="BNAC02G09200D PROTEIN"/>
    <property type="match status" value="1"/>
</dbReference>
<keyword evidence="1" id="KW-0812">Transmembrane</keyword>
<protein>
    <recommendedName>
        <fullName evidence="4">Endonuclease/exonuclease/phosphatase domain-containing protein</fullName>
    </recommendedName>
</protein>
<dbReference type="PANTHER" id="PTHR33710:SF71">
    <property type="entry name" value="ENDONUCLEASE_EXONUCLEASE_PHOSPHATASE DOMAIN-CONTAINING PROTEIN"/>
    <property type="match status" value="1"/>
</dbReference>
<sequence>MKRESFDITYIRKFAPRRFDCFDFIPSVGASGGILVLWNSAIFTGTVLDKQSFGMTVSFSSVHNNDVWKLTTVYGPCDEPARTNFINWFRDHDIDDLDNWIFLGDFNFYRSLSNRNKPGGNLSDTLVFNDAIGHLGLVELPLKGRAFTWSNMQSNPLLEQLDWFFTSPNWTLDFPNTEVLPMAKITSDHIPCKITIKIFKDTKGKSIPLLRTFG</sequence>